<dbReference type="PANTHER" id="PTHR10151">
    <property type="entry name" value="ECTONUCLEOTIDE PYROPHOSPHATASE/PHOSPHODIESTERASE"/>
    <property type="match status" value="1"/>
</dbReference>
<name>A0AAN5DBM4_9BILA</name>
<dbReference type="InterPro" id="IPR020821">
    <property type="entry name" value="ENPP1-3/EXOG-like_nuc-like"/>
</dbReference>
<dbReference type="GO" id="GO:0016529">
    <property type="term" value="C:sarcoplasmic reticulum"/>
    <property type="evidence" value="ECO:0007669"/>
    <property type="project" value="TreeGrafter"/>
</dbReference>
<evidence type="ECO:0000313" key="6">
    <source>
        <dbReference type="Proteomes" id="UP001328107"/>
    </source>
</evidence>
<dbReference type="GO" id="GO:0055120">
    <property type="term" value="C:striated muscle dense body"/>
    <property type="evidence" value="ECO:0007669"/>
    <property type="project" value="TreeGrafter"/>
</dbReference>
<dbReference type="GO" id="GO:0016787">
    <property type="term" value="F:hydrolase activity"/>
    <property type="evidence" value="ECO:0007669"/>
    <property type="project" value="UniProtKB-KW"/>
</dbReference>
<evidence type="ECO:0000256" key="3">
    <source>
        <dbReference type="SAM" id="SignalP"/>
    </source>
</evidence>
<keyword evidence="1" id="KW-0378">Hydrolase</keyword>
<dbReference type="InterPro" id="IPR044929">
    <property type="entry name" value="DNA/RNA_non-sp_Endonuclease_sf"/>
</dbReference>
<evidence type="ECO:0000259" key="4">
    <source>
        <dbReference type="SMART" id="SM00477"/>
    </source>
</evidence>
<dbReference type="InterPro" id="IPR017850">
    <property type="entry name" value="Alkaline_phosphatase_core_sf"/>
</dbReference>
<dbReference type="Gene3D" id="3.40.570.10">
    <property type="entry name" value="Extracellular Endonuclease, subunit A"/>
    <property type="match status" value="1"/>
</dbReference>
<evidence type="ECO:0000256" key="2">
    <source>
        <dbReference type="ARBA" id="ARBA00023180"/>
    </source>
</evidence>
<dbReference type="CDD" id="cd16018">
    <property type="entry name" value="Enpp"/>
    <property type="match status" value="1"/>
</dbReference>
<proteinExistence type="predicted"/>
<keyword evidence="2" id="KW-0325">Glycoprotein</keyword>
<dbReference type="Gene3D" id="3.40.720.10">
    <property type="entry name" value="Alkaline Phosphatase, subunit A"/>
    <property type="match status" value="1"/>
</dbReference>
<dbReference type="InterPro" id="IPR002591">
    <property type="entry name" value="Phosphodiest/P_Trfase"/>
</dbReference>
<dbReference type="SUPFAM" id="SSF53649">
    <property type="entry name" value="Alkaline phosphatase-like"/>
    <property type="match status" value="1"/>
</dbReference>
<feature type="chain" id="PRO_5042950134" description="ENPP1-3/EXOG-like endonuclease/phosphodiesterase domain-containing protein" evidence="3">
    <location>
        <begin position="28"/>
        <end position="714"/>
    </location>
</feature>
<dbReference type="EMBL" id="BTRK01000006">
    <property type="protein sequence ID" value="GMR59582.1"/>
    <property type="molecule type" value="Genomic_DNA"/>
</dbReference>
<feature type="non-terminal residue" evidence="5">
    <location>
        <position position="1"/>
    </location>
</feature>
<dbReference type="Proteomes" id="UP001328107">
    <property type="component" value="Unassembled WGS sequence"/>
</dbReference>
<accession>A0AAN5DBM4</accession>
<reference evidence="6" key="1">
    <citation type="submission" date="2022-10" db="EMBL/GenBank/DDBJ databases">
        <title>Genome assembly of Pristionchus species.</title>
        <authorList>
            <person name="Yoshida K."/>
            <person name="Sommer R.J."/>
        </authorList>
    </citation>
    <scope>NUCLEOTIDE SEQUENCE [LARGE SCALE GENOMIC DNA]</scope>
    <source>
        <strain evidence="6">RS5460</strain>
    </source>
</reference>
<comment type="caution">
    <text evidence="5">The sequence shown here is derived from an EMBL/GenBank/DDBJ whole genome shotgun (WGS) entry which is preliminary data.</text>
</comment>
<protein>
    <recommendedName>
        <fullName evidence="4">ENPP1-3/EXOG-like endonuclease/phosphodiesterase domain-containing protein</fullName>
    </recommendedName>
</protein>
<evidence type="ECO:0000256" key="1">
    <source>
        <dbReference type="ARBA" id="ARBA00022801"/>
    </source>
</evidence>
<evidence type="ECO:0000313" key="5">
    <source>
        <dbReference type="EMBL" id="GMR59582.1"/>
    </source>
</evidence>
<gene>
    <name evidence="5" type="ORF">PMAYCL1PPCAC_29777</name>
</gene>
<feature type="domain" description="ENPP1-3/EXOG-like endonuclease/phosphodiesterase" evidence="4">
    <location>
        <begin position="502"/>
        <end position="697"/>
    </location>
</feature>
<dbReference type="AlphaFoldDB" id="A0AAN5DBM4"/>
<dbReference type="GO" id="GO:0046872">
    <property type="term" value="F:metal ion binding"/>
    <property type="evidence" value="ECO:0007669"/>
    <property type="project" value="InterPro"/>
</dbReference>
<keyword evidence="6" id="KW-1185">Reference proteome</keyword>
<dbReference type="GO" id="GO:0003676">
    <property type="term" value="F:nucleic acid binding"/>
    <property type="evidence" value="ECO:0007669"/>
    <property type="project" value="InterPro"/>
</dbReference>
<feature type="signal peptide" evidence="3">
    <location>
        <begin position="1"/>
        <end position="27"/>
    </location>
</feature>
<dbReference type="Pfam" id="PF01663">
    <property type="entry name" value="Phosphodiest"/>
    <property type="match status" value="1"/>
</dbReference>
<dbReference type="SMART" id="SM00477">
    <property type="entry name" value="NUC"/>
    <property type="match status" value="1"/>
</dbReference>
<organism evidence="5 6">
    <name type="scientific">Pristionchus mayeri</name>
    <dbReference type="NCBI Taxonomy" id="1317129"/>
    <lineage>
        <taxon>Eukaryota</taxon>
        <taxon>Metazoa</taxon>
        <taxon>Ecdysozoa</taxon>
        <taxon>Nematoda</taxon>
        <taxon>Chromadorea</taxon>
        <taxon>Rhabditida</taxon>
        <taxon>Rhabditina</taxon>
        <taxon>Diplogasteromorpha</taxon>
        <taxon>Diplogasteroidea</taxon>
        <taxon>Neodiplogasteridae</taxon>
        <taxon>Pristionchus</taxon>
    </lineage>
</organism>
<dbReference type="GO" id="GO:0031674">
    <property type="term" value="C:I band"/>
    <property type="evidence" value="ECO:0007669"/>
    <property type="project" value="TreeGrafter"/>
</dbReference>
<keyword evidence="3" id="KW-0732">Signal</keyword>
<sequence length="714" mass="80166">KTCAIALLTTAMLGGIVALLATSSSLAWQERPSGKQCQRNDVAEPILVVISMDGFASRYLDLGVTPNIEAMGRNGVRAEVSERERSSYLHQHIYSAYPSRTFVNHYTMATGLWAESHGIVDNNILDRSISDRLENVATTKKRGFFRGEPIWSAYKRERGGITACLNWIGCGVNETGPLPDYNPPYNGSATTLDRIDQVLSWLRMDAHERPNLIMAYLEEPDHTGHFRKDPEEIRSILRENDGMVDRLMRGIDGMGLIDCVNFLLVSDHGMTDVTTRVYWDNFISLDDLIPAYGVVGRIYRNGTSRSDDSVTGPFECSKGEKYRVYNRRTLPVKYHYSSSPRVGEFIFEGQPGTTFYATRSDDWMMSGDHGYDPLHPTMRTIFFARGPSIRPGVVLPPFHNIEYFNIFAELLGMRPDLLPTNGTIGVVDELFVHPPPRITTPLTIPSCSRGPHFLPCTRDKCSEEGVDSLSARVERCSLELSHSPISSLSLSSSSYCSLRLCDLEILTGPSTVVSEILTPQKIEGIRTECSFETDEALCLSPIRNQSITLTNLFITSSGHEAAGIFRAHTPLLTSFVENFLSLLNQFTIRYVQKYKRIAVITGTIFDSNSDGKVDDLSIRESMPSHVFRILFTCPEWRADGLGCIDASETRPLTFILPHIEKDINCLSFDEFLFAHTARVRDVEEMTGLRFFSDSLVVPHEISLKIRSHLPQKLW</sequence>
<dbReference type="PANTHER" id="PTHR10151:SF114">
    <property type="entry name" value="ECTONUCLEOTIDE PYROPHOSPHATASE_PHOSPHODIESTERASE C27A7.3"/>
    <property type="match status" value="1"/>
</dbReference>